<accession>M6CNQ1</accession>
<reference evidence="1 2" key="1">
    <citation type="submission" date="2013-01" db="EMBL/GenBank/DDBJ databases">
        <authorList>
            <person name="Harkins D.M."/>
            <person name="Durkin A.S."/>
            <person name="Brinkac L.M."/>
            <person name="Haft D.H."/>
            <person name="Selengut J.D."/>
            <person name="Sanka R."/>
            <person name="DePew J."/>
            <person name="Purushe J."/>
            <person name="Galloway R.L."/>
            <person name="Vinetz J.M."/>
            <person name="Sutton G.G."/>
            <person name="Nierman W.C."/>
            <person name="Fouts D.E."/>
        </authorList>
    </citation>
    <scope>NUCLEOTIDE SEQUENCE [LARGE SCALE GENOMIC DNA]</scope>
    <source>
        <strain evidence="1 2">79601</strain>
    </source>
</reference>
<dbReference type="EMBL" id="ANIK01000091">
    <property type="protein sequence ID" value="EMJ92171.1"/>
    <property type="molecule type" value="Genomic_DNA"/>
</dbReference>
<evidence type="ECO:0000313" key="2">
    <source>
        <dbReference type="Proteomes" id="UP000011988"/>
    </source>
</evidence>
<evidence type="ECO:0000313" key="1">
    <source>
        <dbReference type="EMBL" id="EMJ92171.1"/>
    </source>
</evidence>
<protein>
    <submittedName>
        <fullName evidence="1">Uncharacterized protein</fullName>
    </submittedName>
</protein>
<proteinExistence type="predicted"/>
<comment type="caution">
    <text evidence="1">The sequence shown here is derived from an EMBL/GenBank/DDBJ whole genome shotgun (WGS) entry which is preliminary data.</text>
</comment>
<organism evidence="1 2">
    <name type="scientific">Leptospira alstonii serovar Sichuan str. 79601</name>
    <dbReference type="NCBI Taxonomy" id="1218565"/>
    <lineage>
        <taxon>Bacteria</taxon>
        <taxon>Pseudomonadati</taxon>
        <taxon>Spirochaetota</taxon>
        <taxon>Spirochaetia</taxon>
        <taxon>Leptospirales</taxon>
        <taxon>Leptospiraceae</taxon>
        <taxon>Leptospira</taxon>
    </lineage>
</organism>
<name>M6CNQ1_9LEPT</name>
<dbReference type="Proteomes" id="UP000011988">
    <property type="component" value="Unassembled WGS sequence"/>
</dbReference>
<dbReference type="AlphaFoldDB" id="M6CNQ1"/>
<sequence length="46" mass="5430">MFRILFEHSYSSDCKITNIPIRFGENLSHLIFVLSFLKYVSICSLF</sequence>
<gene>
    <name evidence="1" type="ORF">LEP1GSC194_1938</name>
</gene>